<accession>A0A644ZZ97</accession>
<dbReference type="EMBL" id="VSSQ01009894">
    <property type="protein sequence ID" value="MPM42884.1"/>
    <property type="molecule type" value="Genomic_DNA"/>
</dbReference>
<sequence length="135" mass="15487">MKKVAYLLLALTFLVSCAKSKEDQVLNYVQKTIGEKPSNVEANLGDILYEFEYVNEKMMLDLLNDFRISTNGLDKIMNKKHENRKGVIVSDASGRQLGTSEVNIWETRDMTTLLELFSPTEEQFNHKINVRVISK</sequence>
<dbReference type="AlphaFoldDB" id="A0A644ZZ97"/>
<proteinExistence type="predicted"/>
<gene>
    <name evidence="1" type="ORF">SDC9_89556</name>
</gene>
<evidence type="ECO:0000313" key="1">
    <source>
        <dbReference type="EMBL" id="MPM42884.1"/>
    </source>
</evidence>
<organism evidence="1">
    <name type="scientific">bioreactor metagenome</name>
    <dbReference type="NCBI Taxonomy" id="1076179"/>
    <lineage>
        <taxon>unclassified sequences</taxon>
        <taxon>metagenomes</taxon>
        <taxon>ecological metagenomes</taxon>
    </lineage>
</organism>
<name>A0A644ZZ97_9ZZZZ</name>
<protein>
    <submittedName>
        <fullName evidence="1">Uncharacterized protein</fullName>
    </submittedName>
</protein>
<reference evidence="1" key="1">
    <citation type="submission" date="2019-08" db="EMBL/GenBank/DDBJ databases">
        <authorList>
            <person name="Kucharzyk K."/>
            <person name="Murdoch R.W."/>
            <person name="Higgins S."/>
            <person name="Loffler F."/>
        </authorList>
    </citation>
    <scope>NUCLEOTIDE SEQUENCE</scope>
</reference>
<dbReference type="PROSITE" id="PS51257">
    <property type="entry name" value="PROKAR_LIPOPROTEIN"/>
    <property type="match status" value="1"/>
</dbReference>
<comment type="caution">
    <text evidence="1">The sequence shown here is derived from an EMBL/GenBank/DDBJ whole genome shotgun (WGS) entry which is preliminary data.</text>
</comment>